<feature type="compositionally biased region" description="Polar residues" evidence="4">
    <location>
        <begin position="532"/>
        <end position="566"/>
    </location>
</feature>
<evidence type="ECO:0000313" key="6">
    <source>
        <dbReference type="EMBL" id="JAG94405.1"/>
    </source>
</evidence>
<comment type="similarity">
    <text evidence="2">Belongs to the Ninja family.</text>
</comment>
<dbReference type="Pfam" id="PF16135">
    <property type="entry name" value="TDBD"/>
    <property type="match status" value="1"/>
</dbReference>
<evidence type="ECO:0000256" key="2">
    <source>
        <dbReference type="ARBA" id="ARBA00006081"/>
    </source>
</evidence>
<feature type="compositionally biased region" description="Low complexity" evidence="4">
    <location>
        <begin position="439"/>
        <end position="479"/>
    </location>
</feature>
<dbReference type="AlphaFoldDB" id="A0A0D6QXI8"/>
<sequence length="665" mass="71576">MWACQEHVLMAQTADSETRGGFYPGSASSIAFSRDLLQRLMMDKCSQGGDEDNKNNDDGLKESEDEEMELNLGLSLGGCHGHGKGKREKEKEKKGGSGDLLQPVLRRKDLGESGGDGGFERDGYDHGNIGVQKSDEGGVDFAFGVKQEGGMCEMKQGEVPEIQDPRSTAQQQQEMLEQQKKRELHALRRQEARKKREEKQLQRARREVGAGGMKSLHPNRGRNGFVPLAPSYATHFPMRGASTVGIAFPLRVGTGPLASEEDKRVLGAQMSSIKEKHRAAKENEPCRSDRKDFKEGDPSVEDKNSRASHETENMVSGSNGRDPPASNEVSGPERSMPVSQAAYPVLPMSYPFPVLTGNPPPCMPLPMGYSFPYVMPFWPPAASTGHEASKSSVATPPLPPNVLQPIPTRAFPPFQMPISGTSQASWFADPQARPGTGPAHSSHASGASSGRSSSAVSEYESRSSQGASSNETKSQSSTSAMEPLQRISSISKSQDQTLASSEVSTASQLEPTKSAEMVTLEKVTSNAAQSALVTSTTTTMQEKQITETSSSTKGSQQHVCPSSPKTNDIDNTKTSKDDQAHQGQCSLSMPNMPCVSTTGEDGKTVNGFLYSYSKGEVCIVCVCHGRFLSPAQFVQHAGGIDLLHPERHIVVNPSLCAMQDASHMG</sequence>
<keyword evidence="3" id="KW-0539">Nucleus</keyword>
<feature type="region of interest" description="Disordered" evidence="4">
    <location>
        <begin position="271"/>
        <end position="335"/>
    </location>
</feature>
<feature type="region of interest" description="Disordered" evidence="4">
    <location>
        <begin position="382"/>
        <end position="512"/>
    </location>
</feature>
<dbReference type="InterPro" id="IPR032308">
    <property type="entry name" value="TDBD"/>
</dbReference>
<feature type="compositionally biased region" description="Basic and acidic residues" evidence="4">
    <location>
        <begin position="280"/>
        <end position="312"/>
    </location>
</feature>
<dbReference type="GO" id="GO:0007165">
    <property type="term" value="P:signal transduction"/>
    <property type="evidence" value="ECO:0007669"/>
    <property type="project" value="InterPro"/>
</dbReference>
<dbReference type="GO" id="GO:0045892">
    <property type="term" value="P:negative regulation of DNA-templated transcription"/>
    <property type="evidence" value="ECO:0007669"/>
    <property type="project" value="TreeGrafter"/>
</dbReference>
<evidence type="ECO:0000256" key="1">
    <source>
        <dbReference type="ARBA" id="ARBA00004123"/>
    </source>
</evidence>
<feature type="region of interest" description="Disordered" evidence="4">
    <location>
        <begin position="186"/>
        <end position="223"/>
    </location>
</feature>
<dbReference type="InterPro" id="IPR031307">
    <property type="entry name" value="Ninja_fam"/>
</dbReference>
<dbReference type="PANTHER" id="PTHR31413">
    <property type="entry name" value="AFP HOMOLOG 2"/>
    <property type="match status" value="1"/>
</dbReference>
<feature type="compositionally biased region" description="Basic and acidic residues" evidence="4">
    <location>
        <begin position="51"/>
        <end position="62"/>
    </location>
</feature>
<name>A0A0D6QXI8_ARACU</name>
<dbReference type="EMBL" id="GCKF01043676">
    <property type="protein sequence ID" value="JAG94405.1"/>
    <property type="molecule type" value="Transcribed_RNA"/>
</dbReference>
<feature type="compositionally biased region" description="Basic and acidic residues" evidence="4">
    <location>
        <begin position="87"/>
        <end position="96"/>
    </location>
</feature>
<feature type="region of interest" description="Disordered" evidence="4">
    <location>
        <begin position="45"/>
        <end position="124"/>
    </location>
</feature>
<feature type="domain" description="Tify" evidence="5">
    <location>
        <begin position="619"/>
        <end position="650"/>
    </location>
</feature>
<accession>A0A0D6QXI8</accession>
<feature type="compositionally biased region" description="Basic and acidic residues" evidence="4">
    <location>
        <begin position="186"/>
        <end position="208"/>
    </location>
</feature>
<organism evidence="6">
    <name type="scientific">Araucaria cunninghamii</name>
    <name type="common">Hoop pine</name>
    <name type="synonym">Moreton Bay pine</name>
    <dbReference type="NCBI Taxonomy" id="56994"/>
    <lineage>
        <taxon>Eukaryota</taxon>
        <taxon>Viridiplantae</taxon>
        <taxon>Streptophyta</taxon>
        <taxon>Embryophyta</taxon>
        <taxon>Tracheophyta</taxon>
        <taxon>Spermatophyta</taxon>
        <taxon>Pinopsida</taxon>
        <taxon>Pinidae</taxon>
        <taxon>Conifers II</taxon>
        <taxon>Araucariales</taxon>
        <taxon>Araucariaceae</taxon>
        <taxon>Araucaria</taxon>
    </lineage>
</organism>
<feature type="region of interest" description="Disordered" evidence="4">
    <location>
        <begin position="161"/>
        <end position="180"/>
    </location>
</feature>
<comment type="subcellular location">
    <subcellularLocation>
        <location evidence="1">Nucleus</location>
    </subcellularLocation>
</comment>
<evidence type="ECO:0000256" key="3">
    <source>
        <dbReference type="ARBA" id="ARBA00023242"/>
    </source>
</evidence>
<evidence type="ECO:0000259" key="5">
    <source>
        <dbReference type="Pfam" id="PF16135"/>
    </source>
</evidence>
<feature type="region of interest" description="Disordered" evidence="4">
    <location>
        <begin position="532"/>
        <end position="585"/>
    </location>
</feature>
<proteinExistence type="inferred from homology"/>
<dbReference type="PANTHER" id="PTHR31413:SF15">
    <property type="entry name" value="NINJA-FAMILY PROTEIN"/>
    <property type="match status" value="1"/>
</dbReference>
<evidence type="ECO:0000256" key="4">
    <source>
        <dbReference type="SAM" id="MobiDB-lite"/>
    </source>
</evidence>
<reference evidence="6" key="1">
    <citation type="submission" date="2015-03" db="EMBL/GenBank/DDBJ databases">
        <title>A transcriptome of Araucaria cunninghamii, an australian fine timber species.</title>
        <authorList>
            <person name="Jing Yi C.J.Y."/>
            <person name="Yin San L.Y.S."/>
            <person name="Abdul Karim S.S."/>
            <person name="Wan Azmi N.N."/>
            <person name="Hercus R.R."/>
            <person name="Croft L.L."/>
        </authorList>
    </citation>
    <scope>NUCLEOTIDE SEQUENCE</scope>
    <source>
        <strain evidence="6">MI0301</strain>
        <tissue evidence="6">Leaf</tissue>
    </source>
</reference>
<feature type="compositionally biased region" description="Polar residues" evidence="4">
    <location>
        <begin position="486"/>
        <end position="511"/>
    </location>
</feature>
<protein>
    <recommendedName>
        <fullName evidence="5">Tify domain-containing protein</fullName>
    </recommendedName>
</protein>
<dbReference type="GO" id="GO:0005634">
    <property type="term" value="C:nucleus"/>
    <property type="evidence" value="ECO:0007669"/>
    <property type="project" value="UniProtKB-SubCell"/>
</dbReference>
<feature type="compositionally biased region" description="Basic and acidic residues" evidence="4">
    <location>
        <begin position="567"/>
        <end position="580"/>
    </location>
</feature>